<dbReference type="RefSeq" id="WP_179899638.1">
    <property type="nucleotide sequence ID" value="NZ_JACBXV010000012.1"/>
</dbReference>
<dbReference type="EMBL" id="JACBXV010000012">
    <property type="protein sequence ID" value="NYS68296.1"/>
    <property type="molecule type" value="Genomic_DNA"/>
</dbReference>
<name>A0A853EKC1_9ACTO</name>
<dbReference type="Proteomes" id="UP000572528">
    <property type="component" value="Unassembled WGS sequence"/>
</dbReference>
<evidence type="ECO:0000313" key="2">
    <source>
        <dbReference type="EMBL" id="NYS68296.1"/>
    </source>
</evidence>
<organism evidence="2 3">
    <name type="scientific">Actinomyces bowdenii</name>
    <dbReference type="NCBI Taxonomy" id="131109"/>
    <lineage>
        <taxon>Bacteria</taxon>
        <taxon>Bacillati</taxon>
        <taxon>Actinomycetota</taxon>
        <taxon>Actinomycetes</taxon>
        <taxon>Actinomycetales</taxon>
        <taxon>Actinomycetaceae</taxon>
        <taxon>Actinomyces</taxon>
    </lineage>
</organism>
<feature type="region of interest" description="Disordered" evidence="1">
    <location>
        <begin position="254"/>
        <end position="273"/>
    </location>
</feature>
<reference evidence="2 3" key="1">
    <citation type="submission" date="2020-07" db="EMBL/GenBank/DDBJ databases">
        <title>MOT database genomes.</title>
        <authorList>
            <person name="Joseph S."/>
            <person name="Aduse-Opoku J."/>
            <person name="Hashim A."/>
            <person name="Wade W."/>
            <person name="Curtis M."/>
        </authorList>
    </citation>
    <scope>NUCLEOTIDE SEQUENCE [LARGE SCALE GENOMIC DNA]</scope>
    <source>
        <strain evidence="2 3">WMus004</strain>
    </source>
</reference>
<gene>
    <name evidence="2" type="ORF">HZZ05_01930</name>
</gene>
<protein>
    <recommendedName>
        <fullName evidence="4">DUF5047 domain-containing protein</fullName>
    </recommendedName>
</protein>
<evidence type="ECO:0000313" key="3">
    <source>
        <dbReference type="Proteomes" id="UP000572528"/>
    </source>
</evidence>
<proteinExistence type="predicted"/>
<evidence type="ECO:0000256" key="1">
    <source>
        <dbReference type="SAM" id="MobiDB-lite"/>
    </source>
</evidence>
<sequence>MSSPALAPPPEVFQGAYTYASRVDSWLGSRWLGRIPVAGGSVSWTASQQVQGALSLTVPRTGAAEETEDERDWTPIDAESPLACCGQILHVSITVTSLITERTWTLPAGRFLITATDIAGDRVTVTGKSLLHRLEEDRFVSPMVPRSGGTLASEARRVLNGYAGLVIHRDLADRRCPSSMTWGESRIDALYEIADAWPARLREGRDGLIHLLPPLEDLSTAPPRVLTDGENGTVIGVKRTATRDKIYNRVVARSQSTGENGQPTFQAVADQSTGPLRTGGPYGVVTRFFSSPLITSYSGALSTARSLLATSVRGQSTIPIDLAPDPTIGLDDAVTIRSQDAAAAAPLETWGRISAVDLPLTYAGTARVDVEVTRR</sequence>
<accession>A0A853EKC1</accession>
<evidence type="ECO:0008006" key="4">
    <source>
        <dbReference type="Google" id="ProtNLM"/>
    </source>
</evidence>
<comment type="caution">
    <text evidence="2">The sequence shown here is derived from an EMBL/GenBank/DDBJ whole genome shotgun (WGS) entry which is preliminary data.</text>
</comment>
<dbReference type="AlphaFoldDB" id="A0A853EKC1"/>